<dbReference type="InterPro" id="IPR001128">
    <property type="entry name" value="Cyt_P450"/>
</dbReference>
<evidence type="ECO:0008006" key="6">
    <source>
        <dbReference type="Google" id="ProtNLM"/>
    </source>
</evidence>
<dbReference type="Pfam" id="PF00067">
    <property type="entry name" value="p450"/>
    <property type="match status" value="1"/>
</dbReference>
<organism evidence="4 5">
    <name type="scientific">Escallonia rubra</name>
    <dbReference type="NCBI Taxonomy" id="112253"/>
    <lineage>
        <taxon>Eukaryota</taxon>
        <taxon>Viridiplantae</taxon>
        <taxon>Streptophyta</taxon>
        <taxon>Embryophyta</taxon>
        <taxon>Tracheophyta</taxon>
        <taxon>Spermatophyta</taxon>
        <taxon>Magnoliopsida</taxon>
        <taxon>eudicotyledons</taxon>
        <taxon>Gunneridae</taxon>
        <taxon>Pentapetalae</taxon>
        <taxon>asterids</taxon>
        <taxon>campanulids</taxon>
        <taxon>Escalloniales</taxon>
        <taxon>Escalloniaceae</taxon>
        <taxon>Escallonia</taxon>
    </lineage>
</organism>
<dbReference type="Proteomes" id="UP001187471">
    <property type="component" value="Unassembled WGS sequence"/>
</dbReference>
<accession>A0AA88UUL1</accession>
<dbReference type="GO" id="GO:0016132">
    <property type="term" value="P:brassinosteroid biosynthetic process"/>
    <property type="evidence" value="ECO:0007669"/>
    <property type="project" value="TreeGrafter"/>
</dbReference>
<gene>
    <name evidence="4" type="ORF">RJ640_018831</name>
</gene>
<dbReference type="EMBL" id="JAVXUO010000787">
    <property type="protein sequence ID" value="KAK2989042.1"/>
    <property type="molecule type" value="Genomic_DNA"/>
</dbReference>
<name>A0AA88UUL1_9ASTE</name>
<dbReference type="InterPro" id="IPR036396">
    <property type="entry name" value="Cyt_P450_sf"/>
</dbReference>
<dbReference type="AlphaFoldDB" id="A0AA88UUL1"/>
<keyword evidence="1" id="KW-0479">Metal-binding</keyword>
<keyword evidence="2" id="KW-0408">Iron</keyword>
<dbReference type="SUPFAM" id="SSF48264">
    <property type="entry name" value="Cytochrome P450"/>
    <property type="match status" value="1"/>
</dbReference>
<dbReference type="GO" id="GO:0005506">
    <property type="term" value="F:iron ion binding"/>
    <property type="evidence" value="ECO:0007669"/>
    <property type="project" value="InterPro"/>
</dbReference>
<dbReference type="Gene3D" id="1.10.630.10">
    <property type="entry name" value="Cytochrome P450"/>
    <property type="match status" value="1"/>
</dbReference>
<sequence length="334" mass="37908">MATPNFCNLQGKSWEHLLLDNIPVGASRTTKTNEVQMRCSDTIKFEITGVALSVNFSRPSDLCSTKSRQSYTSSPGSHISITFSLPHSLIIISLVSSIHTYLCKMWPVSVCIAALVVLRIIYWVYSWRNPRCNGKLPPGSMGWPLVGETFQFFAPSTSFDINPFVKKRMERYGPIFRTNLVGRPVIVSTDSDLNHFVFQQEGQLFQSWYPETFTEIFGRQNVGSMHGFMYKYLKSLMLNLFGPESLKKMLPEVEQAANRNLKMWSRQDTVELKDATASMIFDLTAKKLISYDAQESSENLRENFVAFIQGLISFPVDIPGTAYHKCLQACYNLP</sequence>
<evidence type="ECO:0000313" key="4">
    <source>
        <dbReference type="EMBL" id="KAK2989042.1"/>
    </source>
</evidence>
<keyword evidence="3" id="KW-0472">Membrane</keyword>
<reference evidence="4" key="1">
    <citation type="submission" date="2022-12" db="EMBL/GenBank/DDBJ databases">
        <title>Draft genome assemblies for two species of Escallonia (Escalloniales).</title>
        <authorList>
            <person name="Chanderbali A."/>
            <person name="Dervinis C."/>
            <person name="Anghel I."/>
            <person name="Soltis D."/>
            <person name="Soltis P."/>
            <person name="Zapata F."/>
        </authorList>
    </citation>
    <scope>NUCLEOTIDE SEQUENCE</scope>
    <source>
        <strain evidence="4">UCBG92.1500</strain>
        <tissue evidence="4">Leaf</tissue>
    </source>
</reference>
<dbReference type="GO" id="GO:0020037">
    <property type="term" value="F:heme binding"/>
    <property type="evidence" value="ECO:0007669"/>
    <property type="project" value="InterPro"/>
</dbReference>
<feature type="transmembrane region" description="Helical" evidence="3">
    <location>
        <begin position="78"/>
        <end position="99"/>
    </location>
</feature>
<dbReference type="GO" id="GO:0004497">
    <property type="term" value="F:monooxygenase activity"/>
    <property type="evidence" value="ECO:0007669"/>
    <property type="project" value="InterPro"/>
</dbReference>
<dbReference type="PANTHER" id="PTHR24286:SF11">
    <property type="entry name" value="CYTOCHROME P450, FAMILY 87, SUBFAMILY A, POLYPEPTIDE 2"/>
    <property type="match status" value="1"/>
</dbReference>
<proteinExistence type="predicted"/>
<feature type="transmembrane region" description="Helical" evidence="3">
    <location>
        <begin position="105"/>
        <end position="125"/>
    </location>
</feature>
<dbReference type="GO" id="GO:0016125">
    <property type="term" value="P:sterol metabolic process"/>
    <property type="evidence" value="ECO:0007669"/>
    <property type="project" value="TreeGrafter"/>
</dbReference>
<dbReference type="GO" id="GO:0010268">
    <property type="term" value="P:brassinosteroid homeostasis"/>
    <property type="evidence" value="ECO:0007669"/>
    <property type="project" value="TreeGrafter"/>
</dbReference>
<evidence type="ECO:0000313" key="5">
    <source>
        <dbReference type="Proteomes" id="UP001187471"/>
    </source>
</evidence>
<evidence type="ECO:0000256" key="3">
    <source>
        <dbReference type="SAM" id="Phobius"/>
    </source>
</evidence>
<dbReference type="GO" id="GO:0016705">
    <property type="term" value="F:oxidoreductase activity, acting on paired donors, with incorporation or reduction of molecular oxygen"/>
    <property type="evidence" value="ECO:0007669"/>
    <property type="project" value="InterPro"/>
</dbReference>
<dbReference type="PANTHER" id="PTHR24286">
    <property type="entry name" value="CYTOCHROME P450 26"/>
    <property type="match status" value="1"/>
</dbReference>
<comment type="caution">
    <text evidence="4">The sequence shown here is derived from an EMBL/GenBank/DDBJ whole genome shotgun (WGS) entry which is preliminary data.</text>
</comment>
<keyword evidence="3" id="KW-1133">Transmembrane helix</keyword>
<keyword evidence="3" id="KW-0812">Transmembrane</keyword>
<keyword evidence="5" id="KW-1185">Reference proteome</keyword>
<evidence type="ECO:0000256" key="2">
    <source>
        <dbReference type="ARBA" id="ARBA00023004"/>
    </source>
</evidence>
<protein>
    <recommendedName>
        <fullName evidence="6">Cytochrome P450</fullName>
    </recommendedName>
</protein>
<evidence type="ECO:0000256" key="1">
    <source>
        <dbReference type="ARBA" id="ARBA00022723"/>
    </source>
</evidence>